<dbReference type="Proteomes" id="UP000525686">
    <property type="component" value="Unassembled WGS sequence"/>
</dbReference>
<reference evidence="2" key="1">
    <citation type="submission" date="2020-05" db="EMBL/GenBank/DDBJ databases">
        <title>Classification of alakaliphilic streptomycetes isolated from an alkaline soil next to Lonar Crater, India and a proposal for the recognition of Streptomyces alkaliterrae sp. nov.</title>
        <authorList>
            <person name="Golinska P."/>
        </authorList>
    </citation>
    <scope>NUCLEOTIDE SEQUENCE [LARGE SCALE GENOMIC DNA]</scope>
    <source>
        <strain evidence="2">OF3</strain>
    </source>
</reference>
<name>A0A7W3ZLM4_9ACTN</name>
<evidence type="ECO:0000313" key="1">
    <source>
        <dbReference type="EMBL" id="MBB1252566.1"/>
    </source>
</evidence>
<proteinExistence type="predicted"/>
<gene>
    <name evidence="1" type="ORF">H3146_04140</name>
</gene>
<protein>
    <submittedName>
        <fullName evidence="1">Uncharacterized protein</fullName>
    </submittedName>
</protein>
<comment type="caution">
    <text evidence="1">The sequence shown here is derived from an EMBL/GenBank/DDBJ whole genome shotgun (WGS) entry which is preliminary data.</text>
</comment>
<dbReference type="RefSeq" id="WP_181353504.1">
    <property type="nucleotide sequence ID" value="NZ_JABJWZ010000019.1"/>
</dbReference>
<evidence type="ECO:0000313" key="2">
    <source>
        <dbReference type="Proteomes" id="UP000525686"/>
    </source>
</evidence>
<dbReference type="EMBL" id="JABJWZ010000019">
    <property type="protein sequence ID" value="MBB1252566.1"/>
    <property type="molecule type" value="Genomic_DNA"/>
</dbReference>
<organism evidence="1 2">
    <name type="scientific">Streptomyces alkaliterrae</name>
    <dbReference type="NCBI Taxonomy" id="2213162"/>
    <lineage>
        <taxon>Bacteria</taxon>
        <taxon>Bacillati</taxon>
        <taxon>Actinomycetota</taxon>
        <taxon>Actinomycetes</taxon>
        <taxon>Kitasatosporales</taxon>
        <taxon>Streptomycetaceae</taxon>
        <taxon>Streptomyces</taxon>
    </lineage>
</organism>
<accession>A0A7W3ZLM4</accession>
<sequence length="90" mass="9707">MTLRDRLIAYVTTRLSPVDWRHAERIVDSIATPALNTPQTAAASPELPAGLTAAARQAIRDHSTTYLKRLAPPLNASEGRTIPSRCSASV</sequence>
<dbReference type="AlphaFoldDB" id="A0A7W3ZLM4"/>